<organism evidence="1 2">
    <name type="scientific">Bosea lupini</name>
    <dbReference type="NCBI Taxonomy" id="1036779"/>
    <lineage>
        <taxon>Bacteria</taxon>
        <taxon>Pseudomonadati</taxon>
        <taxon>Pseudomonadota</taxon>
        <taxon>Alphaproteobacteria</taxon>
        <taxon>Hyphomicrobiales</taxon>
        <taxon>Boseaceae</taxon>
        <taxon>Bosea</taxon>
    </lineage>
</organism>
<dbReference type="InterPro" id="IPR021251">
    <property type="entry name" value="DUF2793"/>
</dbReference>
<protein>
    <recommendedName>
        <fullName evidence="3">DUF2793 domain-containing protein</fullName>
    </recommendedName>
</protein>
<dbReference type="Proteomes" id="UP000199664">
    <property type="component" value="Unassembled WGS sequence"/>
</dbReference>
<evidence type="ECO:0000313" key="2">
    <source>
        <dbReference type="Proteomes" id="UP000199664"/>
    </source>
</evidence>
<accession>A0A1H7U528</accession>
<evidence type="ECO:0008006" key="3">
    <source>
        <dbReference type="Google" id="ProtNLM"/>
    </source>
</evidence>
<name>A0A1H7U528_9HYPH</name>
<dbReference type="STRING" id="1036779.SAMN04515666_106123"/>
<dbReference type="EMBL" id="FOAN01000006">
    <property type="protein sequence ID" value="SEL92083.1"/>
    <property type="molecule type" value="Genomic_DNA"/>
</dbReference>
<dbReference type="Pfam" id="PF10983">
    <property type="entry name" value="DUF2793"/>
    <property type="match status" value="1"/>
</dbReference>
<proteinExistence type="predicted"/>
<evidence type="ECO:0000313" key="1">
    <source>
        <dbReference type="EMBL" id="SEL92083.1"/>
    </source>
</evidence>
<sequence length="467" mass="49071">MSETPRLGLPLLAAGQAQKHVTHNDALMRLDALVHLVVASRTQTVPPASPGETAAYIVPAGGTGVFAGHQDDLAIFEDGAWSFLDPRSGWQAWVSDEAEHHVWTGTQWRRSQPVSSLGAALWGVNATADTTNRLSVSADATLFNHAGTDHRLKLNKANAARTASLLFQDNWSGRAEIGLAGDDQLRIKVSPDGSSWTEALVVDRTSGLVTLPASNWAHETPRPNLLVNGDWQINQRGFAGGALAAGAFGYDRWKAHTGGASLSSSGFDLTLTSGAIRQIVEPALWGVTSFASTPLCLSVEALSGGSLDVTVGSVSGTITAGSGRRFVALTPAAGDTGNLTVQLAPTTGAVTFRGIKLETGAVSSAWLARSQTQERQLCERYYWRPGTSLVIDCYQVASGYSQQLLAFPTAMRAVPTTSYTVAGEANIQGGERSISASSNACALATIRASALGRAYASFTDIAFSAEL</sequence>
<gene>
    <name evidence="1" type="ORF">SAMN04515666_106123</name>
</gene>
<reference evidence="2" key="1">
    <citation type="submission" date="2016-10" db="EMBL/GenBank/DDBJ databases">
        <authorList>
            <person name="Varghese N."/>
            <person name="Submissions S."/>
        </authorList>
    </citation>
    <scope>NUCLEOTIDE SEQUENCE [LARGE SCALE GENOMIC DNA]</scope>
    <source>
        <strain evidence="2">LMG 26383,CCUG 61248,R- 45681</strain>
    </source>
</reference>
<keyword evidence="2" id="KW-1185">Reference proteome</keyword>
<dbReference type="AlphaFoldDB" id="A0A1H7U528"/>
<dbReference type="RefSeq" id="WP_167561674.1">
    <property type="nucleotide sequence ID" value="NZ_FOAN01000006.1"/>
</dbReference>